<evidence type="ECO:0000313" key="3">
    <source>
        <dbReference type="Proteomes" id="UP001165092"/>
    </source>
</evidence>
<dbReference type="AlphaFoldDB" id="A0A9W6UII7"/>
<dbReference type="Proteomes" id="UP001165092">
    <property type="component" value="Unassembled WGS sequence"/>
</dbReference>
<gene>
    <name evidence="2" type="ORF">Nans01_21000</name>
</gene>
<organism evidence="2 3">
    <name type="scientific">Nocardiopsis ansamitocini</name>
    <dbReference type="NCBI Taxonomy" id="1670832"/>
    <lineage>
        <taxon>Bacteria</taxon>
        <taxon>Bacillati</taxon>
        <taxon>Actinomycetota</taxon>
        <taxon>Actinomycetes</taxon>
        <taxon>Streptosporangiales</taxon>
        <taxon>Nocardiopsidaceae</taxon>
        <taxon>Nocardiopsis</taxon>
    </lineage>
</organism>
<feature type="transmembrane region" description="Helical" evidence="1">
    <location>
        <begin position="41"/>
        <end position="62"/>
    </location>
</feature>
<name>A0A9W6UII7_9ACTN</name>
<keyword evidence="1" id="KW-0812">Transmembrane</keyword>
<protein>
    <submittedName>
        <fullName evidence="2">Uncharacterized protein</fullName>
    </submittedName>
</protein>
<dbReference type="EMBL" id="BSQG01000003">
    <property type="protein sequence ID" value="GLU47749.1"/>
    <property type="molecule type" value="Genomic_DNA"/>
</dbReference>
<feature type="transmembrane region" description="Helical" evidence="1">
    <location>
        <begin position="102"/>
        <end position="122"/>
    </location>
</feature>
<evidence type="ECO:0000313" key="2">
    <source>
        <dbReference type="EMBL" id="GLU47749.1"/>
    </source>
</evidence>
<proteinExistence type="predicted"/>
<feature type="transmembrane region" description="Helical" evidence="1">
    <location>
        <begin position="74"/>
        <end position="96"/>
    </location>
</feature>
<dbReference type="RefSeq" id="WP_285758987.1">
    <property type="nucleotide sequence ID" value="NZ_BSQG01000003.1"/>
</dbReference>
<reference evidence="2" key="1">
    <citation type="submission" date="2023-02" db="EMBL/GenBank/DDBJ databases">
        <title>Nocardiopsis ansamitocini NBRC 112285.</title>
        <authorList>
            <person name="Ichikawa N."/>
            <person name="Sato H."/>
            <person name="Tonouchi N."/>
        </authorList>
    </citation>
    <scope>NUCLEOTIDE SEQUENCE</scope>
    <source>
        <strain evidence="2">NBRC 112285</strain>
    </source>
</reference>
<accession>A0A9W6UII7</accession>
<keyword evidence="1" id="KW-1133">Transmembrane helix</keyword>
<keyword evidence="3" id="KW-1185">Reference proteome</keyword>
<feature type="transmembrane region" description="Helical" evidence="1">
    <location>
        <begin position="7"/>
        <end position="29"/>
    </location>
</feature>
<comment type="caution">
    <text evidence="2">The sequence shown here is derived from an EMBL/GenBank/DDBJ whole genome shotgun (WGS) entry which is preliminary data.</text>
</comment>
<sequence length="128" mass="13302">MDVIVSWLVGSVSWFALKVAGTVAVVWLASPEELSSFEGAVLWNGGIGFVCYLLVAVVAGLAHRAPERRRLGRNALAVLGAPVLLTLLDGALTAVAPDPDPALFLACAVISLLGAVAGWLLVRAARRS</sequence>
<keyword evidence="1" id="KW-0472">Membrane</keyword>
<evidence type="ECO:0000256" key="1">
    <source>
        <dbReference type="SAM" id="Phobius"/>
    </source>
</evidence>